<keyword evidence="14" id="KW-1185">Reference proteome</keyword>
<comment type="caution">
    <text evidence="13">The sequence shown here is derived from an EMBL/GenBank/DDBJ whole genome shotgun (WGS) entry which is preliminary data.</text>
</comment>
<feature type="domain" description="DALR anticodon binding" evidence="12">
    <location>
        <begin position="622"/>
        <end position="692"/>
    </location>
</feature>
<comment type="similarity">
    <text evidence="2 11">Belongs to the class-II aminoacyl-tRNA synthetase family.</text>
</comment>
<dbReference type="InterPro" id="IPR008909">
    <property type="entry name" value="DALR_anticod-bd"/>
</dbReference>
<dbReference type="EMBL" id="QXTF01000003">
    <property type="protein sequence ID" value="RIX27313.1"/>
    <property type="molecule type" value="Genomic_DNA"/>
</dbReference>
<evidence type="ECO:0000313" key="14">
    <source>
        <dbReference type="Proteomes" id="UP000285023"/>
    </source>
</evidence>
<evidence type="ECO:0000256" key="9">
    <source>
        <dbReference type="ARBA" id="ARBA00023146"/>
    </source>
</evidence>
<dbReference type="Proteomes" id="UP000285023">
    <property type="component" value="Unassembled WGS sequence"/>
</dbReference>
<keyword evidence="9 11" id="KW-0030">Aminoacyl-tRNA synthetase</keyword>
<evidence type="ECO:0000256" key="5">
    <source>
        <dbReference type="ARBA" id="ARBA00022598"/>
    </source>
</evidence>
<sequence>MSADFLLELLSEEIPARMQSKARNDLARMFAESLSAAGLSHDGIVTYSTPRRLVLITRALPSSTQAVSEEVKGPRTSAPPQALEGFLRKTGLRQDQLEDRDGVWFAKIEKPGRAAAEVLAETVAAILRDFPWPKSMRWGASSQSTASLRWVRPLHSIVALLGEEIVPVAIDGVACGATTLGHRFHHPGPITIGGAHDYVEKLRACRVIVDQEEREAIVRKGAIEAAENAGFLLVEDEGLVIENAGLTEWPVPLLGSFDHEFLNVPEEVIQLTARINQKYFVMRGGDGKLAPHFVCTANIDAKDGGEAIVAGNERVLAARLSDARFFWEQDLKVPLEEQAKKLSGIVFHEKLGTVADKVERVATLSRWLVEEGIVQGAEADQAERAARLAKADLVTGMVGEFPELQGLIGGYLARAQGEPDAVADGIRDHYKPVGQGDEVPTAPVTVAVSLADKLDILRSFFGIDEKPTGSRDPFALRRAALGAIQIVTENGLRLPIADGELLDFFADRLKVQQREAGIRHDLIDAIFALGDEADLVRLLARVHALQAFVETGEGANLLAGYKRAANILKKEKWDLPRVMASRGEQGIPQTGEEDPLALVEEPAIAEAVAEMALGSAAPADAPAEEGALVAALNAAEPKAAAAVEAEDFTGAMAALASLRAPIDAFFDKVTVNDADGAVRARRLNLLARFRDAVHRVADFSKIEG</sequence>
<dbReference type="GO" id="GO:0005829">
    <property type="term" value="C:cytosol"/>
    <property type="evidence" value="ECO:0007669"/>
    <property type="project" value="TreeGrafter"/>
</dbReference>
<dbReference type="PROSITE" id="PS50861">
    <property type="entry name" value="AA_TRNA_LIGASE_II_GLYAB"/>
    <property type="match status" value="1"/>
</dbReference>
<dbReference type="GO" id="GO:0006420">
    <property type="term" value="P:arginyl-tRNA aminoacylation"/>
    <property type="evidence" value="ECO:0007669"/>
    <property type="project" value="InterPro"/>
</dbReference>
<accession>A0A418PYT6</accession>
<dbReference type="NCBIfam" id="TIGR00211">
    <property type="entry name" value="glyS"/>
    <property type="match status" value="1"/>
</dbReference>
<keyword evidence="8 11" id="KW-0648">Protein biosynthesis</keyword>
<evidence type="ECO:0000256" key="2">
    <source>
        <dbReference type="ARBA" id="ARBA00008226"/>
    </source>
</evidence>
<evidence type="ECO:0000256" key="3">
    <source>
        <dbReference type="ARBA" id="ARBA00011209"/>
    </source>
</evidence>
<evidence type="ECO:0000256" key="11">
    <source>
        <dbReference type="HAMAP-Rule" id="MF_00255"/>
    </source>
</evidence>
<dbReference type="PANTHER" id="PTHR30075:SF2">
    <property type="entry name" value="GLYCINE--TRNA LIGASE, CHLOROPLASTIC_MITOCHONDRIAL 2"/>
    <property type="match status" value="1"/>
</dbReference>
<comment type="subcellular location">
    <subcellularLocation>
        <location evidence="1 11">Cytoplasm</location>
    </subcellularLocation>
</comment>
<gene>
    <name evidence="11" type="primary">glyS</name>
    <name evidence="13" type="ORF">D3M59_09685</name>
</gene>
<comment type="catalytic activity">
    <reaction evidence="10 11">
        <text>tRNA(Gly) + glycine + ATP = glycyl-tRNA(Gly) + AMP + diphosphate</text>
        <dbReference type="Rhea" id="RHEA:16013"/>
        <dbReference type="Rhea" id="RHEA-COMP:9664"/>
        <dbReference type="Rhea" id="RHEA-COMP:9683"/>
        <dbReference type="ChEBI" id="CHEBI:30616"/>
        <dbReference type="ChEBI" id="CHEBI:33019"/>
        <dbReference type="ChEBI" id="CHEBI:57305"/>
        <dbReference type="ChEBI" id="CHEBI:78442"/>
        <dbReference type="ChEBI" id="CHEBI:78522"/>
        <dbReference type="ChEBI" id="CHEBI:456215"/>
        <dbReference type="EC" id="6.1.1.14"/>
    </reaction>
</comment>
<evidence type="ECO:0000259" key="12">
    <source>
        <dbReference type="Pfam" id="PF05746"/>
    </source>
</evidence>
<evidence type="ECO:0000256" key="6">
    <source>
        <dbReference type="ARBA" id="ARBA00022741"/>
    </source>
</evidence>
<dbReference type="GO" id="GO:0005524">
    <property type="term" value="F:ATP binding"/>
    <property type="evidence" value="ECO:0007669"/>
    <property type="project" value="UniProtKB-UniRule"/>
</dbReference>
<evidence type="ECO:0000256" key="1">
    <source>
        <dbReference type="ARBA" id="ARBA00004496"/>
    </source>
</evidence>
<dbReference type="EC" id="6.1.1.14" evidence="11"/>
<evidence type="ECO:0000256" key="10">
    <source>
        <dbReference type="ARBA" id="ARBA00047937"/>
    </source>
</evidence>
<dbReference type="Pfam" id="PF05746">
    <property type="entry name" value="DALR_1"/>
    <property type="match status" value="1"/>
</dbReference>
<dbReference type="GO" id="GO:0004814">
    <property type="term" value="F:arginine-tRNA ligase activity"/>
    <property type="evidence" value="ECO:0007669"/>
    <property type="project" value="InterPro"/>
</dbReference>
<reference evidence="13 14" key="1">
    <citation type="submission" date="2018-09" db="EMBL/GenBank/DDBJ databases">
        <title>Sphingomonas sp. DAC4.</title>
        <authorList>
            <person name="Seo T."/>
        </authorList>
    </citation>
    <scope>NUCLEOTIDE SEQUENCE [LARGE SCALE GENOMIC DNA]</scope>
    <source>
        <strain evidence="13 14">DAC4</strain>
    </source>
</reference>
<dbReference type="AlphaFoldDB" id="A0A418PYT6"/>
<dbReference type="OrthoDB" id="9775440at2"/>
<dbReference type="RefSeq" id="WP_119533466.1">
    <property type="nucleotide sequence ID" value="NZ_QXTF01000003.1"/>
</dbReference>
<evidence type="ECO:0000313" key="13">
    <source>
        <dbReference type="EMBL" id="RIX27313.1"/>
    </source>
</evidence>
<organism evidence="13 14">
    <name type="scientific">Sphingomonas edaphi</name>
    <dbReference type="NCBI Taxonomy" id="2315689"/>
    <lineage>
        <taxon>Bacteria</taxon>
        <taxon>Pseudomonadati</taxon>
        <taxon>Pseudomonadota</taxon>
        <taxon>Alphaproteobacteria</taxon>
        <taxon>Sphingomonadales</taxon>
        <taxon>Sphingomonadaceae</taxon>
        <taxon>Sphingomonas</taxon>
    </lineage>
</organism>
<dbReference type="GO" id="GO:0006426">
    <property type="term" value="P:glycyl-tRNA aminoacylation"/>
    <property type="evidence" value="ECO:0007669"/>
    <property type="project" value="UniProtKB-UniRule"/>
</dbReference>
<dbReference type="PANTHER" id="PTHR30075">
    <property type="entry name" value="GLYCYL-TRNA SYNTHETASE"/>
    <property type="match status" value="1"/>
</dbReference>
<dbReference type="SUPFAM" id="SSF109604">
    <property type="entry name" value="HD-domain/PDEase-like"/>
    <property type="match status" value="1"/>
</dbReference>
<dbReference type="PRINTS" id="PR01045">
    <property type="entry name" value="TRNASYNTHGB"/>
</dbReference>
<dbReference type="InterPro" id="IPR006194">
    <property type="entry name" value="Gly-tRNA-synth_heterodimer"/>
</dbReference>
<keyword evidence="7 11" id="KW-0067">ATP-binding</keyword>
<name>A0A418PYT6_9SPHN</name>
<dbReference type="GO" id="GO:0004820">
    <property type="term" value="F:glycine-tRNA ligase activity"/>
    <property type="evidence" value="ECO:0007669"/>
    <property type="project" value="UniProtKB-UniRule"/>
</dbReference>
<dbReference type="Pfam" id="PF02092">
    <property type="entry name" value="tRNA_synt_2f"/>
    <property type="match status" value="1"/>
</dbReference>
<evidence type="ECO:0000256" key="8">
    <source>
        <dbReference type="ARBA" id="ARBA00022917"/>
    </source>
</evidence>
<proteinExistence type="inferred from homology"/>
<keyword evidence="5 11" id="KW-0436">Ligase</keyword>
<keyword evidence="6 11" id="KW-0547">Nucleotide-binding</keyword>
<dbReference type="HAMAP" id="MF_00255">
    <property type="entry name" value="Gly_tRNA_synth_beta"/>
    <property type="match status" value="1"/>
</dbReference>
<comment type="subunit">
    <text evidence="3 11">Tetramer of two alpha and two beta subunits.</text>
</comment>
<evidence type="ECO:0000256" key="4">
    <source>
        <dbReference type="ARBA" id="ARBA00022490"/>
    </source>
</evidence>
<protein>
    <recommendedName>
        <fullName evidence="11">Glycine--tRNA ligase beta subunit</fullName>
        <ecNumber evidence="11">6.1.1.14</ecNumber>
    </recommendedName>
    <alternativeName>
        <fullName evidence="11">Glycyl-tRNA synthetase beta subunit</fullName>
        <shortName evidence="11">GlyRS</shortName>
    </alternativeName>
</protein>
<evidence type="ECO:0000256" key="7">
    <source>
        <dbReference type="ARBA" id="ARBA00022840"/>
    </source>
</evidence>
<keyword evidence="4 11" id="KW-0963">Cytoplasm</keyword>
<dbReference type="InterPro" id="IPR015944">
    <property type="entry name" value="Gly-tRNA-synth_bsu"/>
</dbReference>